<accession>A0A7G3LRU6</accession>
<dbReference type="PROSITE" id="PS50811">
    <property type="entry name" value="WRKY"/>
    <property type="match status" value="1"/>
</dbReference>
<evidence type="ECO:0000256" key="1">
    <source>
        <dbReference type="ARBA" id="ARBA00004123"/>
    </source>
</evidence>
<dbReference type="GO" id="GO:0043565">
    <property type="term" value="F:sequence-specific DNA binding"/>
    <property type="evidence" value="ECO:0007669"/>
    <property type="project" value="InterPro"/>
</dbReference>
<keyword evidence="3" id="KW-0238">DNA-binding</keyword>
<dbReference type="PANTHER" id="PTHR31282">
    <property type="entry name" value="WRKY TRANSCRIPTION FACTOR 21-RELATED"/>
    <property type="match status" value="1"/>
</dbReference>
<dbReference type="Gene3D" id="2.20.25.80">
    <property type="entry name" value="WRKY domain"/>
    <property type="match status" value="1"/>
</dbReference>
<sequence length="321" mass="36176">MENLAYGSRKRVIEELAKGREIAIQLRRVLNEGGGDNNNNNNSNGSSSSLVAVAAATPFAEKLVKEVLMSFTNSLSFLNDPACESHEVVSDLQQIRDTNSKSEDSLESNCKSSIVSSKERRGCYKRRKTSQTWEKESEFPVEDGHQWRKYGQKMILNAQYPRSYYRCTHKYDQGCRATKQVQRIQEDPPLHKTTYCGHHSCRNLQNPEIIVDSVSPSHDHSSMFLSFDNSLPTPSKQDCPFLSLSSSSVKRECKEEEEIAIPDLPPSSSSLNNDYLIPSELTFDDDSQRHHALLSTTLDDVSLYDSAELDDVLGGFLNEIR</sequence>
<dbReference type="AlphaFoldDB" id="A0A7G3LRU6"/>
<proteinExistence type="evidence at transcript level"/>
<dbReference type="GO" id="GO:0003700">
    <property type="term" value="F:DNA-binding transcription factor activity"/>
    <property type="evidence" value="ECO:0007669"/>
    <property type="project" value="InterPro"/>
</dbReference>
<dbReference type="GO" id="GO:0005634">
    <property type="term" value="C:nucleus"/>
    <property type="evidence" value="ECO:0007669"/>
    <property type="project" value="UniProtKB-SubCell"/>
</dbReference>
<keyword evidence="4" id="KW-0804">Transcription</keyword>
<name>A0A7G3LRU6_GLYGL</name>
<evidence type="ECO:0000313" key="7">
    <source>
        <dbReference type="EMBL" id="QFI57429.1"/>
    </source>
</evidence>
<dbReference type="SUPFAM" id="SSF118290">
    <property type="entry name" value="WRKY DNA-binding domain"/>
    <property type="match status" value="1"/>
</dbReference>
<reference evidence="7" key="1">
    <citation type="submission" date="2019-02" db="EMBL/GenBank/DDBJ databases">
        <authorList>
            <person name="Goyal P."/>
            <person name="Manzoor M.M."/>
            <person name="Vishwakarma R.A."/>
            <person name="Gupta S."/>
        </authorList>
    </citation>
    <scope>NUCLEOTIDE SEQUENCE</scope>
</reference>
<protein>
    <submittedName>
        <fullName evidence="7">WRKY34</fullName>
    </submittedName>
</protein>
<evidence type="ECO:0000256" key="4">
    <source>
        <dbReference type="ARBA" id="ARBA00023163"/>
    </source>
</evidence>
<dbReference type="InterPro" id="IPR044810">
    <property type="entry name" value="WRKY_plant"/>
</dbReference>
<dbReference type="InterPro" id="IPR036576">
    <property type="entry name" value="WRKY_dom_sf"/>
</dbReference>
<dbReference type="Pfam" id="PF03106">
    <property type="entry name" value="WRKY"/>
    <property type="match status" value="1"/>
</dbReference>
<organism evidence="7">
    <name type="scientific">Glycyrrhiza glabra</name>
    <name type="common">Licorice</name>
    <dbReference type="NCBI Taxonomy" id="49827"/>
    <lineage>
        <taxon>Eukaryota</taxon>
        <taxon>Viridiplantae</taxon>
        <taxon>Streptophyta</taxon>
        <taxon>Embryophyta</taxon>
        <taxon>Tracheophyta</taxon>
        <taxon>Spermatophyta</taxon>
        <taxon>Magnoliopsida</taxon>
        <taxon>eudicotyledons</taxon>
        <taxon>Gunneridae</taxon>
        <taxon>Pentapetalae</taxon>
        <taxon>rosids</taxon>
        <taxon>fabids</taxon>
        <taxon>Fabales</taxon>
        <taxon>Fabaceae</taxon>
        <taxon>Papilionoideae</taxon>
        <taxon>50 kb inversion clade</taxon>
        <taxon>NPAAA clade</taxon>
        <taxon>Hologalegina</taxon>
        <taxon>IRL clade</taxon>
        <taxon>Galegeae</taxon>
        <taxon>Glycyrrhiza</taxon>
    </lineage>
</organism>
<feature type="domain" description="WRKY" evidence="6">
    <location>
        <begin position="136"/>
        <end position="200"/>
    </location>
</feature>
<dbReference type="EMBL" id="MK511272">
    <property type="protein sequence ID" value="QFI57429.1"/>
    <property type="molecule type" value="mRNA"/>
</dbReference>
<keyword evidence="2" id="KW-0805">Transcription regulation</keyword>
<dbReference type="InterPro" id="IPR003657">
    <property type="entry name" value="WRKY_dom"/>
</dbReference>
<evidence type="ECO:0000256" key="3">
    <source>
        <dbReference type="ARBA" id="ARBA00023125"/>
    </source>
</evidence>
<evidence type="ECO:0000259" key="6">
    <source>
        <dbReference type="PROSITE" id="PS50811"/>
    </source>
</evidence>
<dbReference type="SMART" id="SM00774">
    <property type="entry name" value="WRKY"/>
    <property type="match status" value="1"/>
</dbReference>
<keyword evidence="5" id="KW-0539">Nucleus</keyword>
<evidence type="ECO:0000256" key="5">
    <source>
        <dbReference type="ARBA" id="ARBA00023242"/>
    </source>
</evidence>
<evidence type="ECO:0000256" key="2">
    <source>
        <dbReference type="ARBA" id="ARBA00023015"/>
    </source>
</evidence>
<comment type="subcellular location">
    <subcellularLocation>
        <location evidence="1">Nucleus</location>
    </subcellularLocation>
</comment>